<dbReference type="PANTHER" id="PTHR31252">
    <property type="entry name" value="DUF4419 DOMAIN-CONTAINING PROTEIN"/>
    <property type="match status" value="1"/>
</dbReference>
<dbReference type="EMBL" id="MU865325">
    <property type="protein sequence ID" value="KAK4227900.1"/>
    <property type="molecule type" value="Genomic_DNA"/>
</dbReference>
<evidence type="ECO:0000256" key="1">
    <source>
        <dbReference type="SAM" id="MobiDB-lite"/>
    </source>
</evidence>
<sequence>MPPTIFPSSNAPEQARLSSTYTRATSTQLLLSSLTTHDTSTPNYGRRVSPSSSSSSSPSRSRPLTNPPKTIQSSSFPNLSHTSTLYSSKNGLLHSILEAYNNHHNLILRPDDIWLAILTQLSFHLPKSPIPLLQTSSNIDDIPLHLPPQLSTLLPSFSTTTPNDLTVASIILLGTATKYLTHSQGTRCGIPSVTLLGTLNDWEEIQLRCSDYFGSGRLGKQVKEWYDYSLGYCLDGFITSFNNPRGEKSKRFWGSVVVDGGAGDKSNGSGKERYNGWITRGFCWWDEEGRSIGGGWEEGLSREEIPMGFVKVRLGIGREVMEMVGGSVGVRVRGDTVQPEAGWLVYRA</sequence>
<gene>
    <name evidence="2" type="ORF">QBC38DRAFT_509297</name>
</gene>
<keyword evidence="3" id="KW-1185">Reference proteome</keyword>
<comment type="caution">
    <text evidence="2">The sequence shown here is derived from an EMBL/GenBank/DDBJ whole genome shotgun (WGS) entry which is preliminary data.</text>
</comment>
<accession>A0AAN7H388</accession>
<name>A0AAN7H388_9PEZI</name>
<dbReference type="Pfam" id="PF14388">
    <property type="entry name" value="DUF4419"/>
    <property type="match status" value="2"/>
</dbReference>
<feature type="compositionally biased region" description="Low complexity" evidence="1">
    <location>
        <begin position="25"/>
        <end position="63"/>
    </location>
</feature>
<feature type="region of interest" description="Disordered" evidence="1">
    <location>
        <begin position="1"/>
        <end position="76"/>
    </location>
</feature>
<evidence type="ECO:0000313" key="2">
    <source>
        <dbReference type="EMBL" id="KAK4227900.1"/>
    </source>
</evidence>
<feature type="compositionally biased region" description="Polar residues" evidence="1">
    <location>
        <begin position="1"/>
        <end position="24"/>
    </location>
</feature>
<reference evidence="2" key="1">
    <citation type="journal article" date="2023" name="Mol. Phylogenet. Evol.">
        <title>Genome-scale phylogeny and comparative genomics of the fungal order Sordariales.</title>
        <authorList>
            <person name="Hensen N."/>
            <person name="Bonometti L."/>
            <person name="Westerberg I."/>
            <person name="Brannstrom I.O."/>
            <person name="Guillou S."/>
            <person name="Cros-Aarteil S."/>
            <person name="Calhoun S."/>
            <person name="Haridas S."/>
            <person name="Kuo A."/>
            <person name="Mondo S."/>
            <person name="Pangilinan J."/>
            <person name="Riley R."/>
            <person name="LaButti K."/>
            <person name="Andreopoulos B."/>
            <person name="Lipzen A."/>
            <person name="Chen C."/>
            <person name="Yan M."/>
            <person name="Daum C."/>
            <person name="Ng V."/>
            <person name="Clum A."/>
            <person name="Steindorff A."/>
            <person name="Ohm R.A."/>
            <person name="Martin F."/>
            <person name="Silar P."/>
            <person name="Natvig D.O."/>
            <person name="Lalanne C."/>
            <person name="Gautier V."/>
            <person name="Ament-Velasquez S.L."/>
            <person name="Kruys A."/>
            <person name="Hutchinson M.I."/>
            <person name="Powell A.J."/>
            <person name="Barry K."/>
            <person name="Miller A.N."/>
            <person name="Grigoriev I.V."/>
            <person name="Debuchy R."/>
            <person name="Gladieux P."/>
            <person name="Hiltunen Thoren M."/>
            <person name="Johannesson H."/>
        </authorList>
    </citation>
    <scope>NUCLEOTIDE SEQUENCE</scope>
    <source>
        <strain evidence="2">CBS 990.96</strain>
    </source>
</reference>
<organism evidence="2 3">
    <name type="scientific">Podospora fimiseda</name>
    <dbReference type="NCBI Taxonomy" id="252190"/>
    <lineage>
        <taxon>Eukaryota</taxon>
        <taxon>Fungi</taxon>
        <taxon>Dikarya</taxon>
        <taxon>Ascomycota</taxon>
        <taxon>Pezizomycotina</taxon>
        <taxon>Sordariomycetes</taxon>
        <taxon>Sordariomycetidae</taxon>
        <taxon>Sordariales</taxon>
        <taxon>Podosporaceae</taxon>
        <taxon>Podospora</taxon>
    </lineage>
</organism>
<proteinExistence type="predicted"/>
<dbReference type="AlphaFoldDB" id="A0AAN7H388"/>
<dbReference type="PANTHER" id="PTHR31252:SF11">
    <property type="entry name" value="DUF4419 DOMAIN-CONTAINING PROTEIN"/>
    <property type="match status" value="1"/>
</dbReference>
<dbReference type="InterPro" id="IPR025533">
    <property type="entry name" value="DUF4419"/>
</dbReference>
<feature type="compositionally biased region" description="Polar residues" evidence="1">
    <location>
        <begin position="67"/>
        <end position="76"/>
    </location>
</feature>
<reference evidence="2" key="2">
    <citation type="submission" date="2023-05" db="EMBL/GenBank/DDBJ databases">
        <authorList>
            <consortium name="Lawrence Berkeley National Laboratory"/>
            <person name="Steindorff A."/>
            <person name="Hensen N."/>
            <person name="Bonometti L."/>
            <person name="Westerberg I."/>
            <person name="Brannstrom I.O."/>
            <person name="Guillou S."/>
            <person name="Cros-Aarteil S."/>
            <person name="Calhoun S."/>
            <person name="Haridas S."/>
            <person name="Kuo A."/>
            <person name="Mondo S."/>
            <person name="Pangilinan J."/>
            <person name="Riley R."/>
            <person name="Labutti K."/>
            <person name="Andreopoulos B."/>
            <person name="Lipzen A."/>
            <person name="Chen C."/>
            <person name="Yanf M."/>
            <person name="Daum C."/>
            <person name="Ng V."/>
            <person name="Clum A."/>
            <person name="Ohm R."/>
            <person name="Martin F."/>
            <person name="Silar P."/>
            <person name="Natvig D."/>
            <person name="Lalanne C."/>
            <person name="Gautier V."/>
            <person name="Ament-Velasquez S.L."/>
            <person name="Kruys A."/>
            <person name="Hutchinson M.I."/>
            <person name="Powell A.J."/>
            <person name="Barry K."/>
            <person name="Miller A.N."/>
            <person name="Grigoriev I.V."/>
            <person name="Debuchy R."/>
            <person name="Gladieux P."/>
            <person name="Thoren M.H."/>
            <person name="Johannesson H."/>
        </authorList>
    </citation>
    <scope>NUCLEOTIDE SEQUENCE</scope>
    <source>
        <strain evidence="2">CBS 990.96</strain>
    </source>
</reference>
<protein>
    <submittedName>
        <fullName evidence="2">Uncharacterized protein</fullName>
    </submittedName>
</protein>
<evidence type="ECO:0000313" key="3">
    <source>
        <dbReference type="Proteomes" id="UP001301958"/>
    </source>
</evidence>
<dbReference type="Proteomes" id="UP001301958">
    <property type="component" value="Unassembled WGS sequence"/>
</dbReference>